<dbReference type="Proteomes" id="UP001377567">
    <property type="component" value="Unassembled WGS sequence"/>
</dbReference>
<comment type="subcellular location">
    <subcellularLocation>
        <location evidence="2 8">Membrane</location>
        <topology evidence="2 8">Multi-pass membrane protein</topology>
    </subcellularLocation>
</comment>
<proteinExistence type="inferred from homology"/>
<dbReference type="PANTHER" id="PTHR40021:SF1">
    <property type="entry name" value="DEFECT AT LOW TEMPERATURE PROTEIN 1"/>
    <property type="match status" value="1"/>
</dbReference>
<accession>A0AAV5RT41</accession>
<evidence type="ECO:0000256" key="4">
    <source>
        <dbReference type="ARBA" id="ARBA00021353"/>
    </source>
</evidence>
<comment type="caution">
    <text evidence="8">Lacks conserved residue(s) required for the propagation of feature annotation.</text>
</comment>
<evidence type="ECO:0000256" key="6">
    <source>
        <dbReference type="ARBA" id="ARBA00022989"/>
    </source>
</evidence>
<keyword evidence="7 8" id="KW-0472">Membrane</keyword>
<dbReference type="InterPro" id="IPR038869">
    <property type="entry name" value="DLT1"/>
</dbReference>
<organism evidence="10 11">
    <name type="scientific">Maudiozyma humilis</name>
    <name type="common">Sour dough yeast</name>
    <name type="synonym">Kazachstania humilis</name>
    <dbReference type="NCBI Taxonomy" id="51915"/>
    <lineage>
        <taxon>Eukaryota</taxon>
        <taxon>Fungi</taxon>
        <taxon>Dikarya</taxon>
        <taxon>Ascomycota</taxon>
        <taxon>Saccharomycotina</taxon>
        <taxon>Saccharomycetes</taxon>
        <taxon>Saccharomycetales</taxon>
        <taxon>Saccharomycetaceae</taxon>
        <taxon>Maudiozyma</taxon>
    </lineage>
</organism>
<keyword evidence="5 8" id="KW-0812">Transmembrane</keyword>
<feature type="compositionally biased region" description="Polar residues" evidence="9">
    <location>
        <begin position="279"/>
        <end position="296"/>
    </location>
</feature>
<evidence type="ECO:0000256" key="3">
    <source>
        <dbReference type="ARBA" id="ARBA00005550"/>
    </source>
</evidence>
<name>A0AAV5RT41_MAUHU</name>
<comment type="function">
    <text evidence="1 8">Required for growth under high-pressure and low-temperature conditions.</text>
</comment>
<keyword evidence="6 8" id="KW-1133">Transmembrane helix</keyword>
<evidence type="ECO:0000313" key="10">
    <source>
        <dbReference type="EMBL" id="GMM54706.1"/>
    </source>
</evidence>
<evidence type="ECO:0000313" key="11">
    <source>
        <dbReference type="Proteomes" id="UP001377567"/>
    </source>
</evidence>
<evidence type="ECO:0000256" key="7">
    <source>
        <dbReference type="ARBA" id="ARBA00023136"/>
    </source>
</evidence>
<evidence type="ECO:0000256" key="2">
    <source>
        <dbReference type="ARBA" id="ARBA00004141"/>
    </source>
</evidence>
<feature type="transmembrane region" description="Helical" evidence="8">
    <location>
        <begin position="49"/>
        <end position="73"/>
    </location>
</feature>
<dbReference type="PANTHER" id="PTHR40021">
    <property type="entry name" value="DEFECT AT LOW TEMPERATURE PROTEIN 1"/>
    <property type="match status" value="1"/>
</dbReference>
<keyword evidence="11" id="KW-1185">Reference proteome</keyword>
<gene>
    <name evidence="8" type="primary">DLT1</name>
    <name evidence="10" type="ORF">DAKH74_013220</name>
</gene>
<dbReference type="EMBL" id="BTGD01000003">
    <property type="protein sequence ID" value="GMM54706.1"/>
    <property type="molecule type" value="Genomic_DNA"/>
</dbReference>
<protein>
    <recommendedName>
        <fullName evidence="4 8">Defect at low temperature protein 1</fullName>
    </recommendedName>
</protein>
<feature type="compositionally biased region" description="Polar residues" evidence="9">
    <location>
        <begin position="317"/>
        <end position="327"/>
    </location>
</feature>
<comment type="similarity">
    <text evidence="3 8">Belongs to the DLT1 family.</text>
</comment>
<evidence type="ECO:0000256" key="8">
    <source>
        <dbReference type="RuleBase" id="RU367100"/>
    </source>
</evidence>
<evidence type="ECO:0000256" key="5">
    <source>
        <dbReference type="ARBA" id="ARBA00022692"/>
    </source>
</evidence>
<reference evidence="10 11" key="1">
    <citation type="journal article" date="2023" name="Elife">
        <title>Identification of key yeast species and microbe-microbe interactions impacting larval growth of Drosophila in the wild.</title>
        <authorList>
            <person name="Mure A."/>
            <person name="Sugiura Y."/>
            <person name="Maeda R."/>
            <person name="Honda K."/>
            <person name="Sakurai N."/>
            <person name="Takahashi Y."/>
            <person name="Watada M."/>
            <person name="Katoh T."/>
            <person name="Gotoh A."/>
            <person name="Gotoh Y."/>
            <person name="Taniguchi I."/>
            <person name="Nakamura K."/>
            <person name="Hayashi T."/>
            <person name="Katayama T."/>
            <person name="Uemura T."/>
            <person name="Hattori Y."/>
        </authorList>
    </citation>
    <scope>NUCLEOTIDE SEQUENCE [LARGE SCALE GENOMIC DNA]</scope>
    <source>
        <strain evidence="10 11">KH-74</strain>
    </source>
</reference>
<dbReference type="AlphaFoldDB" id="A0AAV5RT41"/>
<evidence type="ECO:0000256" key="9">
    <source>
        <dbReference type="SAM" id="MobiDB-lite"/>
    </source>
</evidence>
<dbReference type="GO" id="GO:0016020">
    <property type="term" value="C:membrane"/>
    <property type="evidence" value="ECO:0007669"/>
    <property type="project" value="UniProtKB-SubCell"/>
</dbReference>
<sequence>MYGLSDRIQYVFYRSTFALFTLLLILFSAVLPIDSIAQAVESENNAFNTFIVVGALVVFVVICITLLVGRLLYYRSCLVDIPRRYLPITPADLPHDESRAYIMQSMERSKELTVMFNTPKDPVIHSGMEPPRRCDDPHVDKIFPEYLDYSAAIKAIRSKFKYSGMLLPASEYRADIECTISDIIYANYINNSHMNTEDVAKAKEFIKIYEYCTFSGKAVTREQFQQFVELYIYFSDLLGNSLSTPQKPPYANSIQDKDSASVIYTQNNAAMVNNSTSSVANELNNSSTKTGPSNDYTEYFPSGHQNSHGRNTDHRGSTTAEMRSPAYNQVTNDIISELSVAESRNDSCKSVIRR</sequence>
<comment type="caution">
    <text evidence="10">The sequence shown here is derived from an EMBL/GenBank/DDBJ whole genome shotgun (WGS) entry which is preliminary data.</text>
</comment>
<feature type="region of interest" description="Disordered" evidence="9">
    <location>
        <begin position="279"/>
        <end position="327"/>
    </location>
</feature>
<evidence type="ECO:0000256" key="1">
    <source>
        <dbReference type="ARBA" id="ARBA00002489"/>
    </source>
</evidence>